<keyword evidence="4" id="KW-0186">Copper</keyword>
<dbReference type="Gene3D" id="2.60.40.1220">
    <property type="match status" value="1"/>
</dbReference>
<evidence type="ECO:0000313" key="9">
    <source>
        <dbReference type="Proteomes" id="UP000031563"/>
    </source>
</evidence>
<dbReference type="InterPro" id="IPR032694">
    <property type="entry name" value="CopC/D"/>
</dbReference>
<evidence type="ECO:0000313" key="8">
    <source>
        <dbReference type="EMBL" id="KKB35520.1"/>
    </source>
</evidence>
<evidence type="ECO:0000256" key="1">
    <source>
        <dbReference type="ARBA" id="ARBA00004196"/>
    </source>
</evidence>
<dbReference type="GO" id="GO:0006825">
    <property type="term" value="P:copper ion transport"/>
    <property type="evidence" value="ECO:0007669"/>
    <property type="project" value="InterPro"/>
</dbReference>
<dbReference type="GO" id="GO:0005507">
    <property type="term" value="F:copper ion binding"/>
    <property type="evidence" value="ECO:0007669"/>
    <property type="project" value="InterPro"/>
</dbReference>
<dbReference type="InterPro" id="IPR014756">
    <property type="entry name" value="Ig_E-set"/>
</dbReference>
<dbReference type="GO" id="GO:0042597">
    <property type="term" value="C:periplasmic space"/>
    <property type="evidence" value="ECO:0007669"/>
    <property type="project" value="InterPro"/>
</dbReference>
<evidence type="ECO:0000256" key="5">
    <source>
        <dbReference type="SAM" id="MobiDB-lite"/>
    </source>
</evidence>
<dbReference type="InterPro" id="IPR014755">
    <property type="entry name" value="Cu-Rt/internalin_Ig-like"/>
</dbReference>
<accession>A0A0F5HR91</accession>
<gene>
    <name evidence="8" type="ORF">QY95_03373</name>
</gene>
<sequence length="143" mass="15359">MKKSLYILFLLTLTFASSVSAHTYLESSSPSDGETVTEDRQEIVLKFETPIEKSSSFTLLSEGGEELPVQDIQVNGDTLSGKAAEPLGNGNYTVKWSIIGEDGHLINGEYVFTVAKESAAEENAEPSNEPEEEGRESGSGGPL</sequence>
<accession>A0A0F5HSR5</accession>
<evidence type="ECO:0000256" key="2">
    <source>
        <dbReference type="ARBA" id="ARBA00022723"/>
    </source>
</evidence>
<feature type="compositionally biased region" description="Acidic residues" evidence="5">
    <location>
        <begin position="120"/>
        <end position="134"/>
    </location>
</feature>
<dbReference type="GO" id="GO:0046688">
    <property type="term" value="P:response to copper ion"/>
    <property type="evidence" value="ECO:0007669"/>
    <property type="project" value="InterPro"/>
</dbReference>
<name>A0A0F5HR91_BACTR</name>
<feature type="chain" id="PRO_5030006403" evidence="6">
    <location>
        <begin position="22"/>
        <end position="143"/>
    </location>
</feature>
<dbReference type="SUPFAM" id="SSF81296">
    <property type="entry name" value="E set domains"/>
    <property type="match status" value="1"/>
</dbReference>
<dbReference type="PANTHER" id="PTHR34820:SF4">
    <property type="entry name" value="INNER MEMBRANE PROTEIN YEBZ"/>
    <property type="match status" value="1"/>
</dbReference>
<dbReference type="EMBL" id="JWIR02000071">
    <property type="protein sequence ID" value="KKB35520.1"/>
    <property type="molecule type" value="Genomic_DNA"/>
</dbReference>
<evidence type="ECO:0000256" key="3">
    <source>
        <dbReference type="ARBA" id="ARBA00022729"/>
    </source>
</evidence>
<dbReference type="RefSeq" id="WP_052725937.1">
    <property type="nucleotide sequence ID" value="NZ_JWIR02000071.1"/>
</dbReference>
<dbReference type="AlphaFoldDB" id="A0A0F5HR91"/>
<keyword evidence="2" id="KW-0479">Metal-binding</keyword>
<dbReference type="GO" id="GO:0030313">
    <property type="term" value="C:cell envelope"/>
    <property type="evidence" value="ECO:0007669"/>
    <property type="project" value="UniProtKB-SubCell"/>
</dbReference>
<dbReference type="Proteomes" id="UP000031563">
    <property type="component" value="Unassembled WGS sequence"/>
</dbReference>
<feature type="domain" description="CopC" evidence="7">
    <location>
        <begin position="22"/>
        <end position="114"/>
    </location>
</feature>
<reference evidence="8" key="1">
    <citation type="submission" date="2015-02" db="EMBL/GenBank/DDBJ databases">
        <title>Genome Assembly of Bacillaceae bacterium MTCC 8252.</title>
        <authorList>
            <person name="Verma A."/>
            <person name="Khatri I."/>
            <person name="Mual P."/>
            <person name="Subramanian S."/>
            <person name="Krishnamurthi S."/>
        </authorList>
    </citation>
    <scope>NUCLEOTIDE SEQUENCE [LARGE SCALE GENOMIC DNA]</scope>
    <source>
        <strain evidence="8">MTCC 8252</strain>
    </source>
</reference>
<dbReference type="PANTHER" id="PTHR34820">
    <property type="entry name" value="INNER MEMBRANE PROTEIN YEBZ"/>
    <property type="match status" value="1"/>
</dbReference>
<dbReference type="Pfam" id="PF04234">
    <property type="entry name" value="CopC"/>
    <property type="match status" value="1"/>
</dbReference>
<dbReference type="STRING" id="1221996.QY95_03373"/>
<organism evidence="8 9">
    <name type="scientific">Bacillus thermotolerans</name>
    <name type="common">Quasibacillus thermotolerans</name>
    <dbReference type="NCBI Taxonomy" id="1221996"/>
    <lineage>
        <taxon>Bacteria</taxon>
        <taxon>Bacillati</taxon>
        <taxon>Bacillota</taxon>
        <taxon>Bacilli</taxon>
        <taxon>Bacillales</taxon>
        <taxon>Bacillaceae</taxon>
        <taxon>Bacillus</taxon>
    </lineage>
</organism>
<keyword evidence="3 6" id="KW-0732">Signal</keyword>
<comment type="subcellular location">
    <subcellularLocation>
        <location evidence="1">Cell envelope</location>
    </subcellularLocation>
</comment>
<feature type="region of interest" description="Disordered" evidence="5">
    <location>
        <begin position="117"/>
        <end position="143"/>
    </location>
</feature>
<dbReference type="GO" id="GO:0005886">
    <property type="term" value="C:plasma membrane"/>
    <property type="evidence" value="ECO:0007669"/>
    <property type="project" value="TreeGrafter"/>
</dbReference>
<proteinExistence type="predicted"/>
<evidence type="ECO:0000259" key="7">
    <source>
        <dbReference type="Pfam" id="PF04234"/>
    </source>
</evidence>
<feature type="signal peptide" evidence="6">
    <location>
        <begin position="1"/>
        <end position="21"/>
    </location>
</feature>
<evidence type="ECO:0000256" key="6">
    <source>
        <dbReference type="SAM" id="SignalP"/>
    </source>
</evidence>
<dbReference type="InterPro" id="IPR007348">
    <property type="entry name" value="CopC_dom"/>
</dbReference>
<evidence type="ECO:0000256" key="4">
    <source>
        <dbReference type="ARBA" id="ARBA00023008"/>
    </source>
</evidence>
<protein>
    <submittedName>
        <fullName evidence="8">Copper resistance protein CopC</fullName>
    </submittedName>
</protein>
<keyword evidence="9" id="KW-1185">Reference proteome</keyword>
<comment type="caution">
    <text evidence="8">The sequence shown here is derived from an EMBL/GenBank/DDBJ whole genome shotgun (WGS) entry which is preliminary data.</text>
</comment>